<evidence type="ECO:0000313" key="3">
    <source>
        <dbReference type="Proteomes" id="UP001183246"/>
    </source>
</evidence>
<comment type="caution">
    <text evidence="2">The sequence shown here is derived from an EMBL/GenBank/DDBJ whole genome shotgun (WGS) entry which is preliminary data.</text>
</comment>
<dbReference type="Gene3D" id="1.10.10.10">
    <property type="entry name" value="Winged helix-like DNA-binding domain superfamily/Winged helix DNA-binding domain"/>
    <property type="match status" value="1"/>
</dbReference>
<dbReference type="RefSeq" id="WP_311708722.1">
    <property type="nucleotide sequence ID" value="NZ_JAVREL010000035.1"/>
</dbReference>
<reference evidence="3" key="1">
    <citation type="submission" date="2023-07" db="EMBL/GenBank/DDBJ databases">
        <title>30 novel species of actinomycetes from the DSMZ collection.</title>
        <authorList>
            <person name="Nouioui I."/>
        </authorList>
    </citation>
    <scope>NUCLEOTIDE SEQUENCE [LARGE SCALE GENOMIC DNA]</scope>
    <source>
        <strain evidence="3">DSM 44938</strain>
    </source>
</reference>
<name>A0ABU2N111_9ACTN</name>
<keyword evidence="3" id="KW-1185">Reference proteome</keyword>
<dbReference type="PROSITE" id="PS50995">
    <property type="entry name" value="HTH_MARR_2"/>
    <property type="match status" value="1"/>
</dbReference>
<dbReference type="SMART" id="SM00347">
    <property type="entry name" value="HTH_MARR"/>
    <property type="match status" value="1"/>
</dbReference>
<feature type="domain" description="HTH marR-type" evidence="1">
    <location>
        <begin position="1"/>
        <end position="135"/>
    </location>
</feature>
<dbReference type="InterPro" id="IPR036390">
    <property type="entry name" value="WH_DNA-bd_sf"/>
</dbReference>
<dbReference type="InterPro" id="IPR000835">
    <property type="entry name" value="HTH_MarR-typ"/>
</dbReference>
<proteinExistence type="predicted"/>
<dbReference type="SUPFAM" id="SSF46785">
    <property type="entry name" value="Winged helix' DNA-binding domain"/>
    <property type="match status" value="1"/>
</dbReference>
<protein>
    <submittedName>
        <fullName evidence="2">MarR family transcriptional regulator</fullName>
    </submittedName>
</protein>
<dbReference type="EMBL" id="JAVREL010000035">
    <property type="protein sequence ID" value="MDT0347597.1"/>
    <property type="molecule type" value="Genomic_DNA"/>
</dbReference>
<dbReference type="Pfam" id="PF12802">
    <property type="entry name" value="MarR_2"/>
    <property type="match status" value="1"/>
</dbReference>
<dbReference type="PRINTS" id="PR00598">
    <property type="entry name" value="HTHMARR"/>
</dbReference>
<dbReference type="Proteomes" id="UP001183246">
    <property type="component" value="Unassembled WGS sequence"/>
</dbReference>
<sequence length="143" mass="15914">MIVDRVSFALAHSGRLVETEIRRALAERGLRLSHAHVLGVLAARERLSQQALIEELKVDPSVLVTLLNTLEDDGLIARQRDPADRRRHVVEISPRGVELVAEVDSAVRAVEDRLFDGLDEREVAVLHRLLDRVKGADTATCDD</sequence>
<evidence type="ECO:0000313" key="2">
    <source>
        <dbReference type="EMBL" id="MDT0347597.1"/>
    </source>
</evidence>
<evidence type="ECO:0000259" key="1">
    <source>
        <dbReference type="PROSITE" id="PS50995"/>
    </source>
</evidence>
<dbReference type="PANTHER" id="PTHR33164">
    <property type="entry name" value="TRANSCRIPTIONAL REGULATOR, MARR FAMILY"/>
    <property type="match status" value="1"/>
</dbReference>
<accession>A0ABU2N111</accession>
<dbReference type="InterPro" id="IPR036388">
    <property type="entry name" value="WH-like_DNA-bd_sf"/>
</dbReference>
<gene>
    <name evidence="2" type="ORF">RM590_34285</name>
</gene>
<dbReference type="PANTHER" id="PTHR33164:SF43">
    <property type="entry name" value="HTH-TYPE TRANSCRIPTIONAL REPRESSOR YETL"/>
    <property type="match status" value="1"/>
</dbReference>
<dbReference type="InterPro" id="IPR039422">
    <property type="entry name" value="MarR/SlyA-like"/>
</dbReference>
<organism evidence="2 3">
    <name type="scientific">Streptomyces litchfieldiae</name>
    <dbReference type="NCBI Taxonomy" id="3075543"/>
    <lineage>
        <taxon>Bacteria</taxon>
        <taxon>Bacillati</taxon>
        <taxon>Actinomycetota</taxon>
        <taxon>Actinomycetes</taxon>
        <taxon>Kitasatosporales</taxon>
        <taxon>Streptomycetaceae</taxon>
        <taxon>Streptomyces</taxon>
    </lineage>
</organism>